<gene>
    <name evidence="1" type="ORF">ABT39_MTgene918</name>
</gene>
<proteinExistence type="predicted"/>
<geneLocation type="mitochondrion" evidence="1"/>
<accession>A0A101M566</accession>
<evidence type="ECO:0000313" key="1">
    <source>
        <dbReference type="EMBL" id="KUM51072.1"/>
    </source>
</evidence>
<sequence>MDLLLKMLSKGEWNSPILREILLLKCMIHSLMGHSVEQ</sequence>
<name>A0A101M566_PICGL</name>
<dbReference type="AlphaFoldDB" id="A0A101M566"/>
<keyword evidence="1" id="KW-0496">Mitochondrion</keyword>
<dbReference type="EMBL" id="LKAM01000001">
    <property type="protein sequence ID" value="KUM51072.1"/>
    <property type="molecule type" value="Genomic_DNA"/>
</dbReference>
<organism evidence="1">
    <name type="scientific">Picea glauca</name>
    <name type="common">White spruce</name>
    <name type="synonym">Pinus glauca</name>
    <dbReference type="NCBI Taxonomy" id="3330"/>
    <lineage>
        <taxon>Eukaryota</taxon>
        <taxon>Viridiplantae</taxon>
        <taxon>Streptophyta</taxon>
        <taxon>Embryophyta</taxon>
        <taxon>Tracheophyta</taxon>
        <taxon>Spermatophyta</taxon>
        <taxon>Pinopsida</taxon>
        <taxon>Pinidae</taxon>
        <taxon>Conifers I</taxon>
        <taxon>Pinales</taxon>
        <taxon>Pinaceae</taxon>
        <taxon>Picea</taxon>
    </lineage>
</organism>
<protein>
    <submittedName>
        <fullName evidence="1">Uncharacterized protein</fullName>
    </submittedName>
</protein>
<reference evidence="1" key="1">
    <citation type="journal article" date="2015" name="Genome Biol. Evol.">
        <title>Organellar Genomes of White Spruce (Picea glauca): Assembly and Annotation.</title>
        <authorList>
            <person name="Jackman S.D."/>
            <person name="Warren R.L."/>
            <person name="Gibb E.A."/>
            <person name="Vandervalk B.P."/>
            <person name="Mohamadi H."/>
            <person name="Chu J."/>
            <person name="Raymond A."/>
            <person name="Pleasance S."/>
            <person name="Coope R."/>
            <person name="Wildung M.R."/>
            <person name="Ritland C.E."/>
            <person name="Bousquet J."/>
            <person name="Jones S.J."/>
            <person name="Bohlmann J."/>
            <person name="Birol I."/>
        </authorList>
    </citation>
    <scope>NUCLEOTIDE SEQUENCE [LARGE SCALE GENOMIC DNA]</scope>
    <source>
        <tissue evidence="1">Flushing bud</tissue>
    </source>
</reference>
<comment type="caution">
    <text evidence="1">The sequence shown here is derived from an EMBL/GenBank/DDBJ whole genome shotgun (WGS) entry which is preliminary data.</text>
</comment>